<dbReference type="AlphaFoldDB" id="A0AAD9ITX4"/>
<dbReference type="Gene3D" id="3.40.50.150">
    <property type="entry name" value="Vaccinia Virus protein VP39"/>
    <property type="match status" value="1"/>
</dbReference>
<sequence>MSVHFKHSNSSCQRYCIICGNGGKLFVCDEPDCRKVYCTGCITALVGPECVDLIENTSVWKCYLCSEFDEQSHGLLEKKPDWFQNIIDMYQPDECFQINISPDMPKRPIRVLSLFDGIATGKVVLDLLGIEIEAYYASEIATDAIMVTNIRHGSSVHQIGDIKEITDQKRNSVQGQSGQLFIGFVHLVNKVEILSRDRPVFWLFENVASMTLDVKRLCPAFLDPESLNSIGAAEELDKFLMGRRIAKMGTSDDILWVPEIERVFGFPAHYTDVADISATRRRKLLGKAWSVPVVKHLLAPLHQFFTLRT</sequence>
<dbReference type="InterPro" id="IPR025766">
    <property type="entry name" value="ADD"/>
</dbReference>
<evidence type="ECO:0000256" key="2">
    <source>
        <dbReference type="ARBA" id="ARBA00022723"/>
    </source>
</evidence>
<dbReference type="SUPFAM" id="SSF53335">
    <property type="entry name" value="S-adenosyl-L-methionine-dependent methyltransferases"/>
    <property type="match status" value="1"/>
</dbReference>
<dbReference type="GO" id="GO:0008270">
    <property type="term" value="F:zinc ion binding"/>
    <property type="evidence" value="ECO:0007669"/>
    <property type="project" value="UniProtKB-KW"/>
</dbReference>
<evidence type="ECO:0000256" key="3">
    <source>
        <dbReference type="ARBA" id="ARBA00022771"/>
    </source>
</evidence>
<dbReference type="GO" id="GO:0005634">
    <property type="term" value="C:nucleus"/>
    <property type="evidence" value="ECO:0007669"/>
    <property type="project" value="UniProtKB-SubCell"/>
</dbReference>
<evidence type="ECO:0000256" key="5">
    <source>
        <dbReference type="ARBA" id="ARBA00023242"/>
    </source>
</evidence>
<dbReference type="PANTHER" id="PTHR23068:SF25">
    <property type="entry name" value="DNA (CYTOSINE-5)-METHYLTRANSFERASE DRM2"/>
    <property type="match status" value="1"/>
</dbReference>
<keyword evidence="8" id="KW-1185">Reference proteome</keyword>
<keyword evidence="2" id="KW-0479">Metal-binding</keyword>
<dbReference type="Gene3D" id="3.30.40.10">
    <property type="entry name" value="Zinc/RING finger domain, C3HC4 (zinc finger)"/>
    <property type="match status" value="1"/>
</dbReference>
<dbReference type="InterPro" id="IPR049554">
    <property type="entry name" value="DNMT3_ADD_PHD"/>
</dbReference>
<evidence type="ECO:0000313" key="8">
    <source>
        <dbReference type="Proteomes" id="UP001208570"/>
    </source>
</evidence>
<dbReference type="CDD" id="cd11725">
    <property type="entry name" value="ADDz_Dnmt3"/>
    <property type="match status" value="1"/>
</dbReference>
<organism evidence="7 8">
    <name type="scientific">Paralvinella palmiformis</name>
    <dbReference type="NCBI Taxonomy" id="53620"/>
    <lineage>
        <taxon>Eukaryota</taxon>
        <taxon>Metazoa</taxon>
        <taxon>Spiralia</taxon>
        <taxon>Lophotrochozoa</taxon>
        <taxon>Annelida</taxon>
        <taxon>Polychaeta</taxon>
        <taxon>Sedentaria</taxon>
        <taxon>Canalipalpata</taxon>
        <taxon>Terebellida</taxon>
        <taxon>Terebelliformia</taxon>
        <taxon>Alvinellidae</taxon>
        <taxon>Paralvinella</taxon>
    </lineage>
</organism>
<keyword evidence="3" id="KW-0863">Zinc-finger</keyword>
<evidence type="ECO:0000313" key="7">
    <source>
        <dbReference type="EMBL" id="KAK2140263.1"/>
    </source>
</evidence>
<evidence type="ECO:0000256" key="4">
    <source>
        <dbReference type="ARBA" id="ARBA00022833"/>
    </source>
</evidence>
<comment type="caution">
    <text evidence="7">The sequence shown here is derived from an EMBL/GenBank/DDBJ whole genome shotgun (WGS) entry which is preliminary data.</text>
</comment>
<keyword evidence="4" id="KW-0862">Zinc</keyword>
<evidence type="ECO:0000256" key="1">
    <source>
        <dbReference type="ARBA" id="ARBA00004123"/>
    </source>
</evidence>
<dbReference type="PANTHER" id="PTHR23068">
    <property type="entry name" value="DNA CYTOSINE-5- -METHYLTRANSFERASE 3-RELATED"/>
    <property type="match status" value="1"/>
</dbReference>
<dbReference type="PROSITE" id="PS51533">
    <property type="entry name" value="ADD"/>
    <property type="match status" value="1"/>
</dbReference>
<accession>A0AAD9ITX4</accession>
<dbReference type="InterPro" id="IPR029063">
    <property type="entry name" value="SAM-dependent_MTases_sf"/>
</dbReference>
<evidence type="ECO:0000259" key="6">
    <source>
        <dbReference type="PROSITE" id="PS51533"/>
    </source>
</evidence>
<gene>
    <name evidence="7" type="ORF">LSH36_1416g00010</name>
</gene>
<dbReference type="EMBL" id="JAODUP010001416">
    <property type="protein sequence ID" value="KAK2140263.1"/>
    <property type="molecule type" value="Genomic_DNA"/>
</dbReference>
<dbReference type="InterPro" id="IPR013083">
    <property type="entry name" value="Znf_RING/FYVE/PHD"/>
</dbReference>
<comment type="subcellular location">
    <subcellularLocation>
        <location evidence="1">Nucleus</location>
    </subcellularLocation>
</comment>
<protein>
    <recommendedName>
        <fullName evidence="6">PHD-type domain-containing protein</fullName>
    </recommendedName>
</protein>
<feature type="domain" description="PHD-type" evidence="6">
    <location>
        <begin position="1"/>
        <end position="95"/>
    </location>
</feature>
<proteinExistence type="predicted"/>
<name>A0AAD9ITX4_9ANNE</name>
<dbReference type="Proteomes" id="UP001208570">
    <property type="component" value="Unassembled WGS sequence"/>
</dbReference>
<keyword evidence="5" id="KW-0539">Nucleus</keyword>
<dbReference type="Pfam" id="PF21255">
    <property type="entry name" value="DNMT3_ADD_GATA1-like"/>
    <property type="match status" value="1"/>
</dbReference>
<reference evidence="7" key="1">
    <citation type="journal article" date="2023" name="Mol. Biol. Evol.">
        <title>Third-Generation Sequencing Reveals the Adaptive Role of the Epigenome in Three Deep-Sea Polychaetes.</title>
        <authorList>
            <person name="Perez M."/>
            <person name="Aroh O."/>
            <person name="Sun Y."/>
            <person name="Lan Y."/>
            <person name="Juniper S.K."/>
            <person name="Young C.R."/>
            <person name="Angers B."/>
            <person name="Qian P.Y."/>
        </authorList>
    </citation>
    <scope>NUCLEOTIDE SEQUENCE</scope>
    <source>
        <strain evidence="7">P08H-3</strain>
    </source>
</reference>
<dbReference type="InterPro" id="IPR050390">
    <property type="entry name" value="C5-Methyltransferase"/>
</dbReference>